<organism evidence="14 15">
    <name type="scientific">Actinoalloteichus hoggarensis</name>
    <dbReference type="NCBI Taxonomy" id="1470176"/>
    <lineage>
        <taxon>Bacteria</taxon>
        <taxon>Bacillati</taxon>
        <taxon>Actinomycetota</taxon>
        <taxon>Actinomycetes</taxon>
        <taxon>Pseudonocardiales</taxon>
        <taxon>Pseudonocardiaceae</taxon>
        <taxon>Actinoalloteichus</taxon>
    </lineage>
</organism>
<dbReference type="InterPro" id="IPR027417">
    <property type="entry name" value="P-loop_NTPase"/>
</dbReference>
<evidence type="ECO:0000256" key="4">
    <source>
        <dbReference type="ARBA" id="ARBA00022692"/>
    </source>
</evidence>
<evidence type="ECO:0000256" key="9">
    <source>
        <dbReference type="ARBA" id="ARBA00061644"/>
    </source>
</evidence>
<dbReference type="AlphaFoldDB" id="A0A221W7I0"/>
<evidence type="ECO:0000313" key="15">
    <source>
        <dbReference type="Proteomes" id="UP000204221"/>
    </source>
</evidence>
<dbReference type="EC" id="3.6.3.-" evidence="14"/>
<dbReference type="OrthoDB" id="9806127at2"/>
<dbReference type="PANTHER" id="PTHR24221">
    <property type="entry name" value="ATP-BINDING CASSETTE SUB-FAMILY B"/>
    <property type="match status" value="1"/>
</dbReference>
<dbReference type="SUPFAM" id="SSF90123">
    <property type="entry name" value="ABC transporter transmembrane region"/>
    <property type="match status" value="1"/>
</dbReference>
<dbReference type="InterPro" id="IPR011527">
    <property type="entry name" value="ABC1_TM_dom"/>
</dbReference>
<name>A0A221W7I0_9PSEU</name>
<evidence type="ECO:0000256" key="3">
    <source>
        <dbReference type="ARBA" id="ARBA00022475"/>
    </source>
</evidence>
<dbReference type="KEGG" id="ahg:AHOG_21210"/>
<feature type="compositionally biased region" description="Low complexity" evidence="10">
    <location>
        <begin position="679"/>
        <end position="689"/>
    </location>
</feature>
<dbReference type="Pfam" id="PF00664">
    <property type="entry name" value="ABC_membrane"/>
    <property type="match status" value="1"/>
</dbReference>
<feature type="transmembrane region" description="Helical" evidence="11">
    <location>
        <begin position="106"/>
        <end position="124"/>
    </location>
</feature>
<feature type="compositionally biased region" description="Low complexity" evidence="10">
    <location>
        <begin position="421"/>
        <end position="441"/>
    </location>
</feature>
<feature type="region of interest" description="Disordered" evidence="10">
    <location>
        <begin position="676"/>
        <end position="845"/>
    </location>
</feature>
<keyword evidence="2" id="KW-0813">Transport</keyword>
<evidence type="ECO:0000256" key="2">
    <source>
        <dbReference type="ARBA" id="ARBA00022448"/>
    </source>
</evidence>
<dbReference type="PROSITE" id="PS50929">
    <property type="entry name" value="ABC_TM1F"/>
    <property type="match status" value="1"/>
</dbReference>
<evidence type="ECO:0000259" key="13">
    <source>
        <dbReference type="PROSITE" id="PS50929"/>
    </source>
</evidence>
<comment type="subcellular location">
    <subcellularLocation>
        <location evidence="1">Cell membrane</location>
        <topology evidence="1">Multi-pass membrane protein</topology>
    </subcellularLocation>
</comment>
<keyword evidence="14" id="KW-0378">Hydrolase</keyword>
<dbReference type="GO" id="GO:0140359">
    <property type="term" value="F:ABC-type transporter activity"/>
    <property type="evidence" value="ECO:0007669"/>
    <property type="project" value="InterPro"/>
</dbReference>
<gene>
    <name evidence="14" type="primary">msbA</name>
    <name evidence="14" type="ORF">AHOG_21210</name>
</gene>
<dbReference type="PROSITE" id="PS00211">
    <property type="entry name" value="ABC_TRANSPORTER_1"/>
    <property type="match status" value="1"/>
</dbReference>
<dbReference type="SUPFAM" id="SSF52540">
    <property type="entry name" value="P-loop containing nucleoside triphosphate hydrolases"/>
    <property type="match status" value="1"/>
</dbReference>
<protein>
    <submittedName>
        <fullName evidence="14">Lipid A export ATP-binding/permease protein MsbA</fullName>
        <ecNumber evidence="14">3.6.3.-</ecNumber>
    </submittedName>
</protein>
<feature type="transmembrane region" description="Helical" evidence="11">
    <location>
        <begin position="130"/>
        <end position="151"/>
    </location>
</feature>
<evidence type="ECO:0000259" key="12">
    <source>
        <dbReference type="PROSITE" id="PS50893"/>
    </source>
</evidence>
<feature type="compositionally biased region" description="Acidic residues" evidence="10">
    <location>
        <begin position="723"/>
        <end position="739"/>
    </location>
</feature>
<keyword evidence="3" id="KW-1003">Cell membrane</keyword>
<feature type="transmembrane region" description="Helical" evidence="11">
    <location>
        <begin position="211"/>
        <end position="236"/>
    </location>
</feature>
<dbReference type="InterPro" id="IPR017871">
    <property type="entry name" value="ABC_transporter-like_CS"/>
</dbReference>
<evidence type="ECO:0000256" key="5">
    <source>
        <dbReference type="ARBA" id="ARBA00022741"/>
    </source>
</evidence>
<dbReference type="GO" id="GO:0005886">
    <property type="term" value="C:plasma membrane"/>
    <property type="evidence" value="ECO:0007669"/>
    <property type="project" value="UniProtKB-SubCell"/>
</dbReference>
<dbReference type="SMART" id="SM00382">
    <property type="entry name" value="AAA"/>
    <property type="match status" value="1"/>
</dbReference>
<comment type="similarity">
    <text evidence="9">Belongs to the ABC transporter superfamily. Lipid exporter (TC 3.A.1.106) family.</text>
</comment>
<evidence type="ECO:0000313" key="14">
    <source>
        <dbReference type="EMBL" id="ASO21858.1"/>
    </source>
</evidence>
<keyword evidence="15" id="KW-1185">Reference proteome</keyword>
<proteinExistence type="inferred from homology"/>
<dbReference type="PROSITE" id="PS50893">
    <property type="entry name" value="ABC_TRANSPORTER_2"/>
    <property type="match status" value="1"/>
</dbReference>
<keyword evidence="6 14" id="KW-0067">ATP-binding</keyword>
<feature type="domain" description="ABC transmembrane type-1" evidence="13">
    <location>
        <begin position="10"/>
        <end position="274"/>
    </location>
</feature>
<keyword evidence="4 11" id="KW-0812">Transmembrane</keyword>
<feature type="compositionally biased region" description="Low complexity" evidence="10">
    <location>
        <begin position="818"/>
        <end position="830"/>
    </location>
</feature>
<dbReference type="InterPro" id="IPR003593">
    <property type="entry name" value="AAA+_ATPase"/>
</dbReference>
<evidence type="ECO:0000256" key="7">
    <source>
        <dbReference type="ARBA" id="ARBA00022989"/>
    </source>
</evidence>
<sequence>MPRRERGRWALYALAQALLIIAQAELLARVIAGLDAALLPWLVGAVALRALVTRTFGAAARRASIAVRQDLGGRLMRRADSRPRGGEFSTLLTQGLAALDPYLSGYLPQVVTAIVVPPLVLIRIGVADWISAAIVVAALPLIPIFGALIGLRTRELTDHRWRELARLGGHFRDVLAGLSTLRVFGRTDHQAGVIRDMAEGHRRATMGTLRVAFLSSLVLELVCSITVALVAVPIGLRLIAGDVDLAPALVVLLLTPEALSPVRALGTRFHAAAEGVTVAEEVRTILAEPSTRETGPAGRVGAESSPAGAVPTGAAAGRRRRARRGADRATDAGGRSGGAAPGGTTSGGVVHGASGGGRAVGFDDAVEPSRQADRSEAGAVVDAGRLDDAGRAGSGVPGGGPAHRSAPTGARNHAAPTTSNTASPRPARTATRAARPASHPAGADPRDTPADPGARSRPVPPEIRLDDVTVRFPGRERPALDRVSLTIAPGERLALVGPSGAGKSTLLHLLLGFVRPDEGRVSIDGVDLAELDLPRWRDRIAWTPQQPHLFATSVADNIRLGSPDAGEDRVRAAAATAEAAEFIEALPDGYDTVLGERGAGVSAGQRQRIALARAFLRAAPVVLADEPTARLDLRSEAAVVTATDRLLTDRTALLVAHRPAMAGIADRVVTVANGRIADGGPRPARQGPRVGPGGVGRGGVGRGGVGPGGSGPGGVGHGSNEPSDVEQDGNEPSDVEQDGNEPGSAGQGGNEQRSGGREVDGQGGDGPGGAEESVACAGTERDAVKADRRGTGPLGADPPEIDPAAAEPPGADHPETDPAAPGPAGCGPVPKNSGLGRPDRAEARP</sequence>
<dbReference type="EMBL" id="CP022521">
    <property type="protein sequence ID" value="ASO21858.1"/>
    <property type="molecule type" value="Genomic_DNA"/>
</dbReference>
<dbReference type="PANTHER" id="PTHR24221:SF590">
    <property type="entry name" value="COMPONENT LINKED WITH THE ASSEMBLY OF CYTOCHROME' TRANSPORT TRANSMEMBRANE ATP-BINDING PROTEIN ABC TRANSPORTER CYDD-RELATED"/>
    <property type="match status" value="1"/>
</dbReference>
<keyword evidence="5" id="KW-0547">Nucleotide-binding</keyword>
<feature type="compositionally biased region" description="Gly residues" evidence="10">
    <location>
        <begin position="690"/>
        <end position="717"/>
    </location>
</feature>
<dbReference type="RefSeq" id="WP_157736966.1">
    <property type="nucleotide sequence ID" value="NZ_CP022521.1"/>
</dbReference>
<evidence type="ECO:0000256" key="1">
    <source>
        <dbReference type="ARBA" id="ARBA00004651"/>
    </source>
</evidence>
<reference evidence="14 15" key="1">
    <citation type="submission" date="2017-07" db="EMBL/GenBank/DDBJ databases">
        <title>Complete genome sequence of Actinoalloteichus hoggarensis DSM 45943, type strain of Actinoalloteichus hoggarensis.</title>
        <authorList>
            <person name="Ruckert C."/>
            <person name="Nouioui I."/>
            <person name="Willmese J."/>
            <person name="van Wezel G."/>
            <person name="Klenk H.-P."/>
            <person name="Kalinowski J."/>
            <person name="Zotchev S.B."/>
        </authorList>
    </citation>
    <scope>NUCLEOTIDE SEQUENCE [LARGE SCALE GENOMIC DNA]</scope>
    <source>
        <strain evidence="14 15">DSM 45943</strain>
    </source>
</reference>
<dbReference type="Gene3D" id="3.40.50.300">
    <property type="entry name" value="P-loop containing nucleotide triphosphate hydrolases"/>
    <property type="match status" value="1"/>
</dbReference>
<feature type="compositionally biased region" description="Gly residues" evidence="10">
    <location>
        <begin position="392"/>
        <end position="401"/>
    </location>
</feature>
<accession>A0A221W7I0</accession>
<feature type="domain" description="ABC transporter" evidence="12">
    <location>
        <begin position="463"/>
        <end position="698"/>
    </location>
</feature>
<dbReference type="Gene3D" id="1.20.1560.10">
    <property type="entry name" value="ABC transporter type 1, transmembrane domain"/>
    <property type="match status" value="1"/>
</dbReference>
<feature type="compositionally biased region" description="Low complexity" evidence="10">
    <location>
        <begin position="305"/>
        <end position="316"/>
    </location>
</feature>
<dbReference type="FunFam" id="3.40.50.300:FF:000299">
    <property type="entry name" value="ABC transporter ATP-binding protein/permease"/>
    <property type="match status" value="1"/>
</dbReference>
<keyword evidence="8 11" id="KW-0472">Membrane</keyword>
<dbReference type="Proteomes" id="UP000204221">
    <property type="component" value="Chromosome"/>
</dbReference>
<feature type="transmembrane region" description="Helical" evidence="11">
    <location>
        <begin position="34"/>
        <end position="52"/>
    </location>
</feature>
<feature type="compositionally biased region" description="Gly residues" evidence="10">
    <location>
        <begin position="334"/>
        <end position="359"/>
    </location>
</feature>
<evidence type="ECO:0000256" key="11">
    <source>
        <dbReference type="SAM" id="Phobius"/>
    </source>
</evidence>
<evidence type="ECO:0000256" key="10">
    <source>
        <dbReference type="SAM" id="MobiDB-lite"/>
    </source>
</evidence>
<dbReference type="InterPro" id="IPR003439">
    <property type="entry name" value="ABC_transporter-like_ATP-bd"/>
</dbReference>
<feature type="region of interest" description="Disordered" evidence="10">
    <location>
        <begin position="287"/>
        <end position="466"/>
    </location>
</feature>
<dbReference type="Pfam" id="PF00005">
    <property type="entry name" value="ABC_tran"/>
    <property type="match status" value="1"/>
</dbReference>
<evidence type="ECO:0000256" key="8">
    <source>
        <dbReference type="ARBA" id="ARBA00023136"/>
    </source>
</evidence>
<dbReference type="GO" id="GO:0016887">
    <property type="term" value="F:ATP hydrolysis activity"/>
    <property type="evidence" value="ECO:0007669"/>
    <property type="project" value="InterPro"/>
</dbReference>
<evidence type="ECO:0000256" key="6">
    <source>
        <dbReference type="ARBA" id="ARBA00022840"/>
    </source>
</evidence>
<dbReference type="InterPro" id="IPR036640">
    <property type="entry name" value="ABC1_TM_sf"/>
</dbReference>
<dbReference type="GO" id="GO:0005524">
    <property type="term" value="F:ATP binding"/>
    <property type="evidence" value="ECO:0007669"/>
    <property type="project" value="UniProtKB-KW"/>
</dbReference>
<feature type="compositionally biased region" description="Basic and acidic residues" evidence="10">
    <location>
        <begin position="779"/>
        <end position="790"/>
    </location>
</feature>
<keyword evidence="7 11" id="KW-1133">Transmembrane helix</keyword>
<dbReference type="InterPro" id="IPR039421">
    <property type="entry name" value="Type_1_exporter"/>
</dbReference>
<dbReference type="CDD" id="cd18584">
    <property type="entry name" value="ABC_6TM_AarD_CydD"/>
    <property type="match status" value="1"/>
</dbReference>